<evidence type="ECO:0000256" key="5">
    <source>
        <dbReference type="ARBA" id="ARBA00023274"/>
    </source>
</evidence>
<sequence>MSRSSKKGPYVNEKLLKKIAKQRATGKNDAIRTWARSSSISPEMVGLTFDVHAGKEFIKVFVTESMVGHKLGEFAPTRKFRGHSRKGKIAKSSGTAGRVLSE</sequence>
<dbReference type="GO" id="GO:0005737">
    <property type="term" value="C:cytoplasm"/>
    <property type="evidence" value="ECO:0007669"/>
    <property type="project" value="UniProtKB-ARBA"/>
</dbReference>
<dbReference type="Proteomes" id="UP000070457">
    <property type="component" value="Unassembled WGS sequence"/>
</dbReference>
<dbReference type="NCBIfam" id="TIGR01050">
    <property type="entry name" value="rpsS_bact"/>
    <property type="match status" value="1"/>
</dbReference>
<organism evidence="10 11">
    <name type="scientific">candidate division WS6 bacterium OLB20</name>
    <dbReference type="NCBI Taxonomy" id="1617426"/>
    <lineage>
        <taxon>Bacteria</taxon>
        <taxon>Candidatus Dojkabacteria</taxon>
    </lineage>
</organism>
<dbReference type="GO" id="GO:0019843">
    <property type="term" value="F:rRNA binding"/>
    <property type="evidence" value="ECO:0007669"/>
    <property type="project" value="UniProtKB-UniRule"/>
</dbReference>
<evidence type="ECO:0000313" key="11">
    <source>
        <dbReference type="Proteomes" id="UP000070457"/>
    </source>
</evidence>
<name>A0A136LX03_9BACT</name>
<dbReference type="GO" id="GO:0006412">
    <property type="term" value="P:translation"/>
    <property type="evidence" value="ECO:0007669"/>
    <property type="project" value="UniProtKB-UniRule"/>
</dbReference>
<dbReference type="GO" id="GO:0003735">
    <property type="term" value="F:structural constituent of ribosome"/>
    <property type="evidence" value="ECO:0007669"/>
    <property type="project" value="InterPro"/>
</dbReference>
<feature type="region of interest" description="Disordered" evidence="9">
    <location>
        <begin position="80"/>
        <end position="102"/>
    </location>
</feature>
<evidence type="ECO:0000256" key="1">
    <source>
        <dbReference type="ARBA" id="ARBA00007345"/>
    </source>
</evidence>
<keyword evidence="2 7" id="KW-0699">rRNA-binding</keyword>
<dbReference type="AlphaFoldDB" id="A0A136LX03"/>
<evidence type="ECO:0000256" key="2">
    <source>
        <dbReference type="ARBA" id="ARBA00022730"/>
    </source>
</evidence>
<keyword evidence="5 7" id="KW-0687">Ribonucleoprotein</keyword>
<dbReference type="FunFam" id="3.30.860.10:FF:000001">
    <property type="entry name" value="30S ribosomal protein S19"/>
    <property type="match status" value="1"/>
</dbReference>
<dbReference type="Gene3D" id="3.30.860.10">
    <property type="entry name" value="30s Ribosomal Protein S19, Chain A"/>
    <property type="match status" value="1"/>
</dbReference>
<dbReference type="EMBL" id="JYNZ01000004">
    <property type="protein sequence ID" value="KXK26184.1"/>
    <property type="molecule type" value="Genomic_DNA"/>
</dbReference>
<keyword evidence="4 7" id="KW-0689">Ribosomal protein</keyword>
<dbReference type="InterPro" id="IPR005732">
    <property type="entry name" value="Ribosomal_uS19_bac-type"/>
</dbReference>
<evidence type="ECO:0000256" key="4">
    <source>
        <dbReference type="ARBA" id="ARBA00022980"/>
    </source>
</evidence>
<dbReference type="InterPro" id="IPR002222">
    <property type="entry name" value="Ribosomal_uS19"/>
</dbReference>
<evidence type="ECO:0000256" key="3">
    <source>
        <dbReference type="ARBA" id="ARBA00022884"/>
    </source>
</evidence>
<dbReference type="Pfam" id="PF00203">
    <property type="entry name" value="Ribosomal_S19"/>
    <property type="match status" value="1"/>
</dbReference>
<dbReference type="PATRIC" id="fig|1617426.3.peg.1168"/>
<comment type="caution">
    <text evidence="10">The sequence shown here is derived from an EMBL/GenBank/DDBJ whole genome shotgun (WGS) entry which is preliminary data.</text>
</comment>
<comment type="similarity">
    <text evidence="1 7 8">Belongs to the universal ribosomal protein uS19 family.</text>
</comment>
<dbReference type="PIRSF" id="PIRSF002144">
    <property type="entry name" value="Ribosomal_S19"/>
    <property type="match status" value="1"/>
</dbReference>
<dbReference type="GO" id="GO:0015935">
    <property type="term" value="C:small ribosomal subunit"/>
    <property type="evidence" value="ECO:0007669"/>
    <property type="project" value="InterPro"/>
</dbReference>
<dbReference type="PANTHER" id="PTHR11880:SF8">
    <property type="entry name" value="SMALL RIBOSOMAL SUBUNIT PROTEIN US19M"/>
    <property type="match status" value="1"/>
</dbReference>
<dbReference type="SUPFAM" id="SSF54570">
    <property type="entry name" value="Ribosomal protein S19"/>
    <property type="match status" value="1"/>
</dbReference>
<dbReference type="GO" id="GO:0000028">
    <property type="term" value="P:ribosomal small subunit assembly"/>
    <property type="evidence" value="ECO:0007669"/>
    <property type="project" value="TreeGrafter"/>
</dbReference>
<proteinExistence type="inferred from homology"/>
<protein>
    <recommendedName>
        <fullName evidence="6 7">Small ribosomal subunit protein uS19</fullName>
    </recommendedName>
</protein>
<evidence type="ECO:0000256" key="9">
    <source>
        <dbReference type="SAM" id="MobiDB-lite"/>
    </source>
</evidence>
<evidence type="ECO:0000256" key="6">
    <source>
        <dbReference type="ARBA" id="ARBA00035163"/>
    </source>
</evidence>
<dbReference type="HAMAP" id="MF_00531">
    <property type="entry name" value="Ribosomal_uS19"/>
    <property type="match status" value="1"/>
</dbReference>
<accession>A0A136LX03</accession>
<comment type="function">
    <text evidence="7">Protein S19 forms a complex with S13 that binds strongly to the 16S ribosomal RNA.</text>
</comment>
<dbReference type="STRING" id="1617426.TR69_WS6001001179"/>
<dbReference type="InterPro" id="IPR023575">
    <property type="entry name" value="Ribosomal_uS19_SF"/>
</dbReference>
<gene>
    <name evidence="7 10" type="primary">rpsS</name>
    <name evidence="10" type="ORF">TR69_WS6001001179</name>
</gene>
<evidence type="ECO:0000313" key="10">
    <source>
        <dbReference type="EMBL" id="KXK26184.1"/>
    </source>
</evidence>
<reference evidence="10 11" key="1">
    <citation type="submission" date="2015-02" db="EMBL/GenBank/DDBJ databases">
        <title>Improved understanding of the partial-nitritation anammox process through 23 genomes representing the majority of the microbial community.</title>
        <authorList>
            <person name="Speth D.R."/>
            <person name="In T Zandt M."/>
            <person name="Guerrero Cruz S."/>
            <person name="Jetten M.S."/>
            <person name="Dutilh B.E."/>
        </authorList>
    </citation>
    <scope>NUCLEOTIDE SEQUENCE [LARGE SCALE GENOMIC DNA]</scope>
    <source>
        <strain evidence="10">OLB20</strain>
    </source>
</reference>
<keyword evidence="3 7" id="KW-0694">RNA-binding</keyword>
<dbReference type="PRINTS" id="PR00975">
    <property type="entry name" value="RIBOSOMALS19"/>
</dbReference>
<evidence type="ECO:0000256" key="8">
    <source>
        <dbReference type="RuleBase" id="RU003485"/>
    </source>
</evidence>
<feature type="compositionally biased region" description="Basic residues" evidence="9">
    <location>
        <begin position="80"/>
        <end position="89"/>
    </location>
</feature>
<evidence type="ECO:0000256" key="7">
    <source>
        <dbReference type="HAMAP-Rule" id="MF_00531"/>
    </source>
</evidence>
<dbReference type="PANTHER" id="PTHR11880">
    <property type="entry name" value="RIBOSOMAL PROTEIN S19P FAMILY MEMBER"/>
    <property type="match status" value="1"/>
</dbReference>